<protein>
    <submittedName>
        <fullName evidence="2">Transposase</fullName>
    </submittedName>
</protein>
<dbReference type="RefSeq" id="WP_366192939.1">
    <property type="nucleotide sequence ID" value="NZ_JBFBVU010000010.1"/>
</dbReference>
<evidence type="ECO:0000313" key="2">
    <source>
        <dbReference type="EMBL" id="MEV8467167.1"/>
    </source>
</evidence>
<reference evidence="2 3" key="1">
    <citation type="submission" date="2024-07" db="EMBL/GenBank/DDBJ databases">
        <authorList>
            <person name="Kang M."/>
        </authorList>
    </citation>
    <scope>NUCLEOTIDE SEQUENCE [LARGE SCALE GENOMIC DNA]</scope>
    <source>
        <strain evidence="2 3">DFM31</strain>
    </source>
</reference>
<gene>
    <name evidence="2" type="ORF">AB0T83_10290</name>
</gene>
<proteinExistence type="predicted"/>
<dbReference type="InterPro" id="IPR003346">
    <property type="entry name" value="Transposase_20"/>
</dbReference>
<keyword evidence="3" id="KW-1185">Reference proteome</keyword>
<feature type="domain" description="Transposase IS116/IS110/IS902 C-terminal" evidence="1">
    <location>
        <begin position="3"/>
        <end position="56"/>
    </location>
</feature>
<evidence type="ECO:0000259" key="1">
    <source>
        <dbReference type="Pfam" id="PF02371"/>
    </source>
</evidence>
<name>A0ABV3L6L9_9RHOB</name>
<dbReference type="Proteomes" id="UP001553161">
    <property type="component" value="Unassembled WGS sequence"/>
</dbReference>
<sequence>MPARFRSSRAVGPILGLTPPLEPSGESQHVARMSLCGHGMMRDLLYEAAKAKLTWVKTWSWLRVWAAQSQGGAGSRKP</sequence>
<comment type="caution">
    <text evidence="2">The sequence shown here is derived from an EMBL/GenBank/DDBJ whole genome shotgun (WGS) entry which is preliminary data.</text>
</comment>
<organism evidence="2 3">
    <name type="scientific">Meridianimarinicoccus marinus</name>
    <dbReference type="NCBI Taxonomy" id="3231483"/>
    <lineage>
        <taxon>Bacteria</taxon>
        <taxon>Pseudomonadati</taxon>
        <taxon>Pseudomonadota</taxon>
        <taxon>Alphaproteobacteria</taxon>
        <taxon>Rhodobacterales</taxon>
        <taxon>Paracoccaceae</taxon>
        <taxon>Meridianimarinicoccus</taxon>
    </lineage>
</organism>
<evidence type="ECO:0000313" key="3">
    <source>
        <dbReference type="Proteomes" id="UP001553161"/>
    </source>
</evidence>
<dbReference type="EMBL" id="JBFBVU010000010">
    <property type="protein sequence ID" value="MEV8467167.1"/>
    <property type="molecule type" value="Genomic_DNA"/>
</dbReference>
<dbReference type="Pfam" id="PF02371">
    <property type="entry name" value="Transposase_20"/>
    <property type="match status" value="1"/>
</dbReference>
<accession>A0ABV3L6L9</accession>